<feature type="repeat" description="ANK" evidence="3">
    <location>
        <begin position="388"/>
        <end position="420"/>
    </location>
</feature>
<dbReference type="InterPro" id="IPR051165">
    <property type="entry name" value="Multifunctional_ANK_Repeat"/>
</dbReference>
<feature type="repeat" description="ANK" evidence="3">
    <location>
        <begin position="355"/>
        <end position="387"/>
    </location>
</feature>
<evidence type="ECO:0000256" key="3">
    <source>
        <dbReference type="PROSITE-ProRule" id="PRU00023"/>
    </source>
</evidence>
<feature type="repeat" description="ANK" evidence="3">
    <location>
        <begin position="421"/>
        <end position="453"/>
    </location>
</feature>
<dbReference type="Pfam" id="PF12796">
    <property type="entry name" value="Ank_2"/>
    <property type="match status" value="1"/>
</dbReference>
<dbReference type="PROSITE" id="PS50088">
    <property type="entry name" value="ANK_REPEAT"/>
    <property type="match status" value="3"/>
</dbReference>
<evidence type="ECO:0000256" key="2">
    <source>
        <dbReference type="ARBA" id="ARBA00023043"/>
    </source>
</evidence>
<dbReference type="PANTHER" id="PTHR24123:SF33">
    <property type="entry name" value="PROTEIN HOS4"/>
    <property type="match status" value="1"/>
</dbReference>
<keyword evidence="2 3" id="KW-0040">ANK repeat</keyword>
<dbReference type="InterPro" id="IPR036770">
    <property type="entry name" value="Ankyrin_rpt-contain_sf"/>
</dbReference>
<gene>
    <name evidence="4" type="ORF">BP5553_06479</name>
</gene>
<protein>
    <submittedName>
        <fullName evidence="4">Uncharacterized protein</fullName>
    </submittedName>
</protein>
<reference evidence="4 5" key="1">
    <citation type="journal article" date="2018" name="IMA Fungus">
        <title>IMA Genome-F 9: Draft genome sequence of Annulohypoxylon stygium, Aspergillus mulundensis, Berkeleyomyces basicola (syn. Thielaviopsis basicola), Ceratocystis smalleyi, two Cercospora beticola strains, Coleophoma cylindrospora, Fusarium fracticaudum, Phialophora cf. hyalina, and Morchella septimelata.</title>
        <authorList>
            <person name="Wingfield B.D."/>
            <person name="Bills G.F."/>
            <person name="Dong Y."/>
            <person name="Huang W."/>
            <person name="Nel W.J."/>
            <person name="Swalarsk-Parry B.S."/>
            <person name="Vaghefi N."/>
            <person name="Wilken P.M."/>
            <person name="An Z."/>
            <person name="de Beer Z.W."/>
            <person name="De Vos L."/>
            <person name="Chen L."/>
            <person name="Duong T.A."/>
            <person name="Gao Y."/>
            <person name="Hammerbacher A."/>
            <person name="Kikkert J.R."/>
            <person name="Li Y."/>
            <person name="Li H."/>
            <person name="Li K."/>
            <person name="Li Q."/>
            <person name="Liu X."/>
            <person name="Ma X."/>
            <person name="Naidoo K."/>
            <person name="Pethybridge S.J."/>
            <person name="Sun J."/>
            <person name="Steenkamp E.T."/>
            <person name="van der Nest M.A."/>
            <person name="van Wyk S."/>
            <person name="Wingfield M.J."/>
            <person name="Xiong C."/>
            <person name="Yue Q."/>
            <person name="Zhang X."/>
        </authorList>
    </citation>
    <scope>NUCLEOTIDE SEQUENCE [LARGE SCALE GENOMIC DNA]</scope>
    <source>
        <strain evidence="4 5">BP 5553</strain>
    </source>
</reference>
<name>A0A370TK30_9HELO</name>
<dbReference type="SMART" id="SM00248">
    <property type="entry name" value="ANK"/>
    <property type="match status" value="11"/>
</dbReference>
<evidence type="ECO:0000256" key="1">
    <source>
        <dbReference type="ARBA" id="ARBA00022737"/>
    </source>
</evidence>
<evidence type="ECO:0000313" key="5">
    <source>
        <dbReference type="Proteomes" id="UP000254866"/>
    </source>
</evidence>
<dbReference type="PANTHER" id="PTHR24123">
    <property type="entry name" value="ANKYRIN REPEAT-CONTAINING"/>
    <property type="match status" value="1"/>
</dbReference>
<comment type="caution">
    <text evidence="4">The sequence shown here is derived from an EMBL/GenBank/DDBJ whole genome shotgun (WGS) entry which is preliminary data.</text>
</comment>
<dbReference type="Proteomes" id="UP000254866">
    <property type="component" value="Unassembled WGS sequence"/>
</dbReference>
<dbReference type="PROSITE" id="PS50297">
    <property type="entry name" value="ANK_REP_REGION"/>
    <property type="match status" value="2"/>
</dbReference>
<dbReference type="InterPro" id="IPR002110">
    <property type="entry name" value="Ankyrin_rpt"/>
</dbReference>
<proteinExistence type="predicted"/>
<dbReference type="SUPFAM" id="SSF48403">
    <property type="entry name" value="Ankyrin repeat"/>
    <property type="match status" value="3"/>
</dbReference>
<dbReference type="AlphaFoldDB" id="A0A370TK30"/>
<organism evidence="4 5">
    <name type="scientific">Venustampulla echinocandica</name>
    <dbReference type="NCBI Taxonomy" id="2656787"/>
    <lineage>
        <taxon>Eukaryota</taxon>
        <taxon>Fungi</taxon>
        <taxon>Dikarya</taxon>
        <taxon>Ascomycota</taxon>
        <taxon>Pezizomycotina</taxon>
        <taxon>Leotiomycetes</taxon>
        <taxon>Helotiales</taxon>
        <taxon>Pleuroascaceae</taxon>
        <taxon>Venustampulla</taxon>
    </lineage>
</organism>
<keyword evidence="5" id="KW-1185">Reference proteome</keyword>
<keyword evidence="1" id="KW-0677">Repeat</keyword>
<dbReference type="Gene3D" id="1.25.40.20">
    <property type="entry name" value="Ankyrin repeat-containing domain"/>
    <property type="match status" value="3"/>
</dbReference>
<dbReference type="PRINTS" id="PR01415">
    <property type="entry name" value="ANKYRIN"/>
</dbReference>
<dbReference type="RefSeq" id="XP_031868523.1">
    <property type="nucleotide sequence ID" value="XM_032015102.1"/>
</dbReference>
<sequence>MPDCCRNPWRIYLRFSNGCGLPIMHQSPASTINTYSRILLVPENGYNSLNIISNGYTPQTAELYELKVLLVLLVDRDIAVYVSRRLDAANFTRESREAIEETLTTRSQGLFLYARLMLDQLLESGVTDFSTSDCALQDLPSGLGDMYDQMLRDHSIRSGTPQELQLLILKFVIHSSRLLRLLELSTAIDFVKTSAEFDHPMQNTLLASDTRALVRAACGPLLEILEDETVSIIHHSLTEFLIDPERNKTGSKSDQFTSVGLCNAHLEMAKGCINYLRSGVLTGAFSYSVKNEERMNHPFLDYAVSFWHYHVVNCGKAANELSPLLEKLMEPSSEPYSRLVDLMDSRSSPHCYPPSKFPPLHFAASTGLTLYVLHLLQRDQNINSLDNESRTPLHRASQHGHKDVVEALLKHGAANNMDDETGLTPLHLATSRNHANIVRLLLGYGVDPMTPKTRETPRMSCVEEVEEVPTVGLTPVQYSCQFGHTKSVVEFLPLLDSDNLSKALCWAAGCGKTETVLAILKNPNVDINKTLQESLFKGIDMLLDAGCDINEYGTDSTPFHEALRCIADSPDPMVGPEVLQFILEKGADPSMLTKCGSTALHLLFGHSRAVAKLLIAQGLDMDALEGGRTALVRTTKPNYTDRHHDEASLAFIEHGAKCNAQDPDGTTLLHPALQLYPFHLLRYWARSRDILWLLITAGADLESKTNTSLTVLLKGVTCGYAVDDIQHLIHAGARINAQDPDGRTVFHCCFENGKCASIEVVRALVALGADPTLTDFSGNTLFHHLARLRSVPYRLETLLELGVSPSRRNNAGQTPFHIAEATKGGGTGLDSTHEGDVYAFLLSHKCNLDIKAADNRGIQPIHIATRLSQYQVQDLLDYGADPTALALDG</sequence>
<accession>A0A370TK30</accession>
<evidence type="ECO:0000313" key="4">
    <source>
        <dbReference type="EMBL" id="RDL35867.1"/>
    </source>
</evidence>
<dbReference type="GeneID" id="43599328"/>
<dbReference type="EMBL" id="NPIC01000005">
    <property type="protein sequence ID" value="RDL35867.1"/>
    <property type="molecule type" value="Genomic_DNA"/>
</dbReference>
<dbReference type="OrthoDB" id="21416at2759"/>
<dbReference type="STRING" id="2656787.A0A370TK30"/>